<name>A0A178W1L0_ARATH</name>
<dbReference type="AlphaFoldDB" id="A0A178W1L0"/>
<dbReference type="Pfam" id="PF03478">
    <property type="entry name" value="Beta-prop_KIB1-4"/>
    <property type="match status" value="1"/>
</dbReference>
<evidence type="ECO:0000313" key="2">
    <source>
        <dbReference type="EMBL" id="OAP12399.1"/>
    </source>
</evidence>
<evidence type="ECO:0000313" key="3">
    <source>
        <dbReference type="Proteomes" id="UP000078284"/>
    </source>
</evidence>
<sequence>MMPNWSQLPEELLNLISKNLDNCFDVVHARSICRSWRSAFPFPSSLSTLSYSLPTFAKFPLVNKDLCTLKKIQIFLFRARNPAADIPEYFLGGIDQDQSNDHMELPSPLQCSVKVKFPQSDPFLVNMLDYQIIPLGFQYIMIGWDPESLANGYVGVAFLPVKKNGGDEFVVLLRYRNHLLVLRSSAMRWMKVKKTSIASCKGLVSFRGRFYVTFLNGDIYVFDPYSLEQTLLMPSEPLRSSKYLIPNGSDELFLVEKFNPFPEADVLDLSRFACRVSRLDEEAGQWVEVTDLGDRVLFIGHFGNVCCSAKELPDGCGVSGNSILFTNEPGYVTFAYKYGVHTGRVEDELNIWRFSREIRVMIVNTFPVVALRLEWQAENLALDT</sequence>
<dbReference type="SUPFAM" id="SSF81383">
    <property type="entry name" value="F-box domain"/>
    <property type="match status" value="1"/>
</dbReference>
<dbReference type="InterPro" id="IPR036047">
    <property type="entry name" value="F-box-like_dom_sf"/>
</dbReference>
<gene>
    <name evidence="2" type="ordered locus">AXX17_At1g58440</name>
</gene>
<dbReference type="InterPro" id="IPR001810">
    <property type="entry name" value="F-box_dom"/>
</dbReference>
<dbReference type="PANTHER" id="PTHR47123:SF24">
    <property type="entry name" value="LOW PROTEIN: F-BOX_KELCH-REPEAT PROTEIN"/>
    <property type="match status" value="1"/>
</dbReference>
<accession>A0A178W1L0</accession>
<comment type="caution">
    <text evidence="2">The sequence shown here is derived from an EMBL/GenBank/DDBJ whole genome shotgun (WGS) entry which is preliminary data.</text>
</comment>
<dbReference type="Proteomes" id="UP000078284">
    <property type="component" value="Chromosome 1"/>
</dbReference>
<feature type="domain" description="F-box" evidence="1">
    <location>
        <begin position="8"/>
        <end position="49"/>
    </location>
</feature>
<dbReference type="EMBL" id="LUHQ01000001">
    <property type="protein sequence ID" value="OAP12399.1"/>
    <property type="molecule type" value="Genomic_DNA"/>
</dbReference>
<dbReference type="InterPro" id="IPR051304">
    <property type="entry name" value="SCF_F-box_domain"/>
</dbReference>
<dbReference type="ExpressionAtlas" id="A0A178W1L0">
    <property type="expression patterns" value="baseline and differential"/>
</dbReference>
<dbReference type="PANTHER" id="PTHR47123">
    <property type="entry name" value="F-BOX PROTEIN SKIP23"/>
    <property type="match status" value="1"/>
</dbReference>
<dbReference type="Gene3D" id="1.20.1280.50">
    <property type="match status" value="1"/>
</dbReference>
<reference evidence="3" key="1">
    <citation type="journal article" date="2016" name="Proc. Natl. Acad. Sci. U.S.A.">
        <title>Chromosome-level assembly of Arabidopsis thaliana Ler reveals the extent of translocation and inversion polymorphisms.</title>
        <authorList>
            <person name="Zapata L."/>
            <person name="Ding J."/>
            <person name="Willing E.M."/>
            <person name="Hartwig B."/>
            <person name="Bezdan D."/>
            <person name="Jiao W.B."/>
            <person name="Patel V."/>
            <person name="Velikkakam James G."/>
            <person name="Koornneef M."/>
            <person name="Ossowski S."/>
            <person name="Schneeberger K."/>
        </authorList>
    </citation>
    <scope>NUCLEOTIDE SEQUENCE [LARGE SCALE GENOMIC DNA]</scope>
    <source>
        <strain evidence="3">cv. Landsberg erecta</strain>
    </source>
</reference>
<organism evidence="2 3">
    <name type="scientific">Arabidopsis thaliana</name>
    <name type="common">Mouse-ear cress</name>
    <dbReference type="NCBI Taxonomy" id="3702"/>
    <lineage>
        <taxon>Eukaryota</taxon>
        <taxon>Viridiplantae</taxon>
        <taxon>Streptophyta</taxon>
        <taxon>Embryophyta</taxon>
        <taxon>Tracheophyta</taxon>
        <taxon>Spermatophyta</taxon>
        <taxon>Magnoliopsida</taxon>
        <taxon>eudicotyledons</taxon>
        <taxon>Gunneridae</taxon>
        <taxon>Pentapetalae</taxon>
        <taxon>rosids</taxon>
        <taxon>malvids</taxon>
        <taxon>Brassicales</taxon>
        <taxon>Brassicaceae</taxon>
        <taxon>Camelineae</taxon>
        <taxon>Arabidopsis</taxon>
    </lineage>
</organism>
<proteinExistence type="predicted"/>
<dbReference type="SMART" id="SM00256">
    <property type="entry name" value="FBOX"/>
    <property type="match status" value="1"/>
</dbReference>
<dbReference type="Pfam" id="PF00646">
    <property type="entry name" value="F-box"/>
    <property type="match status" value="1"/>
</dbReference>
<protein>
    <recommendedName>
        <fullName evidence="1">F-box domain-containing protein</fullName>
    </recommendedName>
</protein>
<evidence type="ECO:0000259" key="1">
    <source>
        <dbReference type="SMART" id="SM00256"/>
    </source>
</evidence>
<dbReference type="InterPro" id="IPR005174">
    <property type="entry name" value="KIB1-4_b-propeller"/>
</dbReference>